<evidence type="ECO:0000259" key="1">
    <source>
        <dbReference type="Pfam" id="PF13360"/>
    </source>
</evidence>
<dbReference type="InterPro" id="IPR002372">
    <property type="entry name" value="PQQ_rpt_dom"/>
</dbReference>
<dbReference type="SUPFAM" id="SSF50998">
    <property type="entry name" value="Quinoprotein alcohol dehydrogenase-like"/>
    <property type="match status" value="1"/>
</dbReference>
<dbReference type="Pfam" id="PF13360">
    <property type="entry name" value="PQQ_2"/>
    <property type="match status" value="2"/>
</dbReference>
<dbReference type="EMBL" id="VITH01000008">
    <property type="protein sequence ID" value="TWA81248.1"/>
    <property type="molecule type" value="Genomic_DNA"/>
</dbReference>
<dbReference type="PANTHER" id="PTHR34512">
    <property type="entry name" value="CELL SURFACE PROTEIN"/>
    <property type="match status" value="1"/>
</dbReference>
<feature type="domain" description="Pyrrolo-quinoline quinone repeat" evidence="1">
    <location>
        <begin position="400"/>
        <end position="463"/>
    </location>
</feature>
<comment type="caution">
    <text evidence="2">The sequence shown here is derived from an EMBL/GenBank/DDBJ whole genome shotgun (WGS) entry which is preliminary data.</text>
</comment>
<reference evidence="2 3" key="1">
    <citation type="submission" date="2019-06" db="EMBL/GenBank/DDBJ databases">
        <title>Genomic Encyclopedia of Type Strains, Phase IV (KMG-V): Genome sequencing to study the core and pangenomes of soil and plant-associated prokaryotes.</title>
        <authorList>
            <person name="Whitman W."/>
        </authorList>
    </citation>
    <scope>NUCLEOTIDE SEQUENCE [LARGE SCALE GENOMIC DNA]</scope>
    <source>
        <strain evidence="2 3">BR 11650</strain>
    </source>
</reference>
<dbReference type="InterPro" id="IPR011047">
    <property type="entry name" value="Quinoprotein_ADH-like_sf"/>
</dbReference>
<dbReference type="RefSeq" id="WP_247888346.1">
    <property type="nucleotide sequence ID" value="NZ_VITH01000008.1"/>
</dbReference>
<organism evidence="2 3">
    <name type="scientific">Azospirillum brasilense</name>
    <dbReference type="NCBI Taxonomy" id="192"/>
    <lineage>
        <taxon>Bacteria</taxon>
        <taxon>Pseudomonadati</taxon>
        <taxon>Pseudomonadota</taxon>
        <taxon>Alphaproteobacteria</taxon>
        <taxon>Rhodospirillales</taxon>
        <taxon>Azospirillaceae</taxon>
        <taxon>Azospirillum</taxon>
    </lineage>
</organism>
<feature type="domain" description="Pyrrolo-quinoline quinone repeat" evidence="1">
    <location>
        <begin position="147"/>
        <end position="383"/>
    </location>
</feature>
<sequence length="464" mass="48596">MTRIPMAAPAARPTAHPTAKRRSLRTALLSAPLLAVLLSGCDTVSGWFGKTPDPPLPGERVSVLTRERKVEVDQRLVGTPVALPTAVANPAWAQPGGTPEHGGGNLALSATPAEAWRGDVGTGASSSRSLLETPIIADGRIFAMDADSHVAALDERTGRQLWRIDTKPEKERGGASGGGVAYADGRVFAATGFGEVVALDPANGSIIWRKRVPGPVRGAPTVEGGRVLVLTLDNQLTALSASDGAVQWSHQGILETAGLLGAVSPAASPTLIVAPYSSGELYGLRPENGRVAWQESLAAIRRSGALSSLADIRGLPVIDRGVVYAIGHSGRMVAIDERIGIRLWEAEIGGTQTPWLAGDHLFVVTNDSELVALTRQAGHARWVTQLAQFTDPEDKKGPITWSGPVLAGGKLYVTGSNGQMLALSPADGQVLTRYSLPASTYLPPVVANNTLYVLGENGTLVAYR</sequence>
<evidence type="ECO:0000313" key="2">
    <source>
        <dbReference type="EMBL" id="TWA81248.1"/>
    </source>
</evidence>
<dbReference type="InterPro" id="IPR018391">
    <property type="entry name" value="PQQ_b-propeller_rpt"/>
</dbReference>
<protein>
    <submittedName>
        <fullName evidence="2">Outer membrane protein assembly factor BamB</fullName>
    </submittedName>
</protein>
<dbReference type="PANTHER" id="PTHR34512:SF30">
    <property type="entry name" value="OUTER MEMBRANE PROTEIN ASSEMBLY FACTOR BAMB"/>
    <property type="match status" value="1"/>
</dbReference>
<dbReference type="InterPro" id="IPR015943">
    <property type="entry name" value="WD40/YVTN_repeat-like_dom_sf"/>
</dbReference>
<dbReference type="Proteomes" id="UP000318529">
    <property type="component" value="Unassembled WGS sequence"/>
</dbReference>
<dbReference type="Gene3D" id="2.130.10.10">
    <property type="entry name" value="YVTN repeat-like/Quinoprotein amine dehydrogenase"/>
    <property type="match status" value="1"/>
</dbReference>
<proteinExistence type="predicted"/>
<accession>A0A560C8R2</accession>
<name>A0A560C8R2_AZOBR</name>
<dbReference type="SMART" id="SM00564">
    <property type="entry name" value="PQQ"/>
    <property type="match status" value="7"/>
</dbReference>
<dbReference type="AlphaFoldDB" id="A0A560C8R2"/>
<evidence type="ECO:0000313" key="3">
    <source>
        <dbReference type="Proteomes" id="UP000318529"/>
    </source>
</evidence>
<gene>
    <name evidence="2" type="ORF">FBZ83_108137</name>
</gene>